<evidence type="ECO:0000313" key="1">
    <source>
        <dbReference type="EMBL" id="KAJ1674431.1"/>
    </source>
</evidence>
<reference evidence="1" key="1">
    <citation type="submission" date="2022-06" db="EMBL/GenBank/DDBJ databases">
        <title>Phylogenomic reconstructions and comparative analyses of Kickxellomycotina fungi.</title>
        <authorList>
            <person name="Reynolds N.K."/>
            <person name="Stajich J.E."/>
            <person name="Barry K."/>
            <person name="Grigoriev I.V."/>
            <person name="Crous P."/>
            <person name="Smith M.E."/>
        </authorList>
    </citation>
    <scope>NUCLEOTIDE SEQUENCE</scope>
    <source>
        <strain evidence="1">RSA 2271</strain>
    </source>
</reference>
<comment type="caution">
    <text evidence="1">The sequence shown here is derived from an EMBL/GenBank/DDBJ whole genome shotgun (WGS) entry which is preliminary data.</text>
</comment>
<accession>A0ACC1HFL6</accession>
<sequence>MSDDSNPLLQLADYSDDSDVESQGSGGVLHSGSALGEPPSQQKTPADRRADVPKDERPRQAEAAERDGDRPREEQSDSLVDCADQRMYELLEPRSIPAVPNWGIPDEPPGECDSDVQAKFEMWHARRAEGAFFNDQLLKNKQFRNPNIYAKLVEHLGLEETGSNFDPAVFDPAGFPKGLYIDELIKEQHRLAERREAAQKRSKRHHIYFRSGSETTGAAKPGNVAGPISANGGLTGRRAYSALYDYETEPVRGASIGIAHSLLLAKSASSVRTNAELQLAGVADGETARMNMCQAVNDALQTALATDDSAVVFGEDVAFGGVFRCTVGLAETFGRERVFNTPLTEQGI</sequence>
<proteinExistence type="predicted"/>
<name>A0ACC1HFL6_9FUNG</name>
<dbReference type="EMBL" id="JAMZIH010005972">
    <property type="protein sequence ID" value="KAJ1674431.1"/>
    <property type="molecule type" value="Genomic_DNA"/>
</dbReference>
<protein>
    <submittedName>
        <fullName evidence="1">Uncharacterized protein</fullName>
    </submittedName>
</protein>
<dbReference type="Proteomes" id="UP001145114">
    <property type="component" value="Unassembled WGS sequence"/>
</dbReference>
<gene>
    <name evidence="1" type="ORF">EV182_003288</name>
</gene>
<evidence type="ECO:0000313" key="2">
    <source>
        <dbReference type="Proteomes" id="UP001145114"/>
    </source>
</evidence>
<keyword evidence="2" id="KW-1185">Reference proteome</keyword>
<organism evidence="1 2">
    <name type="scientific">Spiromyces aspiralis</name>
    <dbReference type="NCBI Taxonomy" id="68401"/>
    <lineage>
        <taxon>Eukaryota</taxon>
        <taxon>Fungi</taxon>
        <taxon>Fungi incertae sedis</taxon>
        <taxon>Zoopagomycota</taxon>
        <taxon>Kickxellomycotina</taxon>
        <taxon>Kickxellomycetes</taxon>
        <taxon>Kickxellales</taxon>
        <taxon>Kickxellaceae</taxon>
        <taxon>Spiromyces</taxon>
    </lineage>
</organism>
<feature type="non-terminal residue" evidence="1">
    <location>
        <position position="348"/>
    </location>
</feature>